<proteinExistence type="predicted"/>
<feature type="transmembrane region" description="Helical" evidence="1">
    <location>
        <begin position="87"/>
        <end position="111"/>
    </location>
</feature>
<gene>
    <name evidence="2" type="ORF">Cch02nite_61810</name>
</gene>
<dbReference type="Proteomes" id="UP000619293">
    <property type="component" value="Unassembled WGS sequence"/>
</dbReference>
<name>A0A8J3K4X8_9ACTN</name>
<feature type="transmembrane region" description="Helical" evidence="1">
    <location>
        <begin position="46"/>
        <end position="67"/>
    </location>
</feature>
<feature type="transmembrane region" description="Helical" evidence="1">
    <location>
        <begin position="150"/>
        <end position="171"/>
    </location>
</feature>
<evidence type="ECO:0000313" key="3">
    <source>
        <dbReference type="Proteomes" id="UP000619293"/>
    </source>
</evidence>
<dbReference type="AlphaFoldDB" id="A0A8J3K4X8"/>
<feature type="transmembrane region" description="Helical" evidence="1">
    <location>
        <begin position="200"/>
        <end position="222"/>
    </location>
</feature>
<evidence type="ECO:0000313" key="2">
    <source>
        <dbReference type="EMBL" id="GIF92737.1"/>
    </source>
</evidence>
<comment type="caution">
    <text evidence="2">The sequence shown here is derived from an EMBL/GenBank/DDBJ whole genome shotgun (WGS) entry which is preliminary data.</text>
</comment>
<keyword evidence="1" id="KW-1133">Transmembrane helix</keyword>
<sequence length="426" mass="46740">MRTKLGYAVHTLIGPWLVLPAIVLDVVTFLQRGMPWRGEGMWTADWFAVALFVLGPVSAGVAAVDAARLTRPGNIHLVLSVPRPERVYLRAALWCAAPVAAAHMATIAVALLVGQVRQPSAGWWAIIASVSVQVLAIFWYVALGSALGRFASPLVAGLLGATSSFVLNYTLSNAFDSDQQFRLLKFGGATITLLGRTYNAAYLGGQAILLFTTALLLVTLRVRSRSGMRMPSAAGWAAACAAVGLLAFAPALFPNNRQVDVPVPPDVCTGDAPQICLFDEHRRYTDLVVPQVQQLMDKAKHKGYQALVPQRVLEQSRTYLPSGPAVQRLWLPAEVYEQGQLPLELLVESLVSPWHCKELGPGVDPMTVDLDWQAYHSRYFSLFMTWMQIADHRLDRPVPAEFRVLNPAEAQVMVEDFQRCELDGRS</sequence>
<keyword evidence="1" id="KW-0472">Membrane</keyword>
<keyword evidence="1" id="KW-0812">Transmembrane</keyword>
<keyword evidence="3" id="KW-1185">Reference proteome</keyword>
<dbReference type="RefSeq" id="WP_191840562.1">
    <property type="nucleotide sequence ID" value="NZ_BAAALB010000026.1"/>
</dbReference>
<dbReference type="EMBL" id="BONG01000050">
    <property type="protein sequence ID" value="GIF92737.1"/>
    <property type="molecule type" value="Genomic_DNA"/>
</dbReference>
<reference evidence="2 3" key="1">
    <citation type="submission" date="2021-01" db="EMBL/GenBank/DDBJ databases">
        <title>Whole genome shotgun sequence of Catellatospora chokoriensis NBRC 107358.</title>
        <authorList>
            <person name="Komaki H."/>
            <person name="Tamura T."/>
        </authorList>
    </citation>
    <scope>NUCLEOTIDE SEQUENCE [LARGE SCALE GENOMIC DNA]</scope>
    <source>
        <strain evidence="2 3">NBRC 107358</strain>
    </source>
</reference>
<feature type="transmembrane region" description="Helical" evidence="1">
    <location>
        <begin position="12"/>
        <end position="34"/>
    </location>
</feature>
<organism evidence="2 3">
    <name type="scientific">Catellatospora chokoriensis</name>
    <dbReference type="NCBI Taxonomy" id="310353"/>
    <lineage>
        <taxon>Bacteria</taxon>
        <taxon>Bacillati</taxon>
        <taxon>Actinomycetota</taxon>
        <taxon>Actinomycetes</taxon>
        <taxon>Micromonosporales</taxon>
        <taxon>Micromonosporaceae</taxon>
        <taxon>Catellatospora</taxon>
    </lineage>
</organism>
<evidence type="ECO:0000256" key="1">
    <source>
        <dbReference type="SAM" id="Phobius"/>
    </source>
</evidence>
<accession>A0A8J3K4X8</accession>
<feature type="transmembrane region" description="Helical" evidence="1">
    <location>
        <begin position="123"/>
        <end position="143"/>
    </location>
</feature>
<feature type="transmembrane region" description="Helical" evidence="1">
    <location>
        <begin position="234"/>
        <end position="253"/>
    </location>
</feature>
<protein>
    <submittedName>
        <fullName evidence="2">Uncharacterized protein</fullName>
    </submittedName>
</protein>